<feature type="transmembrane region" description="Helical" evidence="7">
    <location>
        <begin position="216"/>
        <end position="233"/>
    </location>
</feature>
<keyword evidence="2" id="KW-0805">Transcription regulation</keyword>
<dbReference type="GO" id="GO:0005634">
    <property type="term" value="C:nucleus"/>
    <property type="evidence" value="ECO:0007669"/>
    <property type="project" value="UniProtKB-SubCell"/>
</dbReference>
<accession>A0A3B3TEY6</accession>
<evidence type="ECO:0000313" key="10">
    <source>
        <dbReference type="Proteomes" id="UP000261540"/>
    </source>
</evidence>
<dbReference type="GO" id="GO:0000978">
    <property type="term" value="F:RNA polymerase II cis-regulatory region sequence-specific DNA binding"/>
    <property type="evidence" value="ECO:0007669"/>
    <property type="project" value="TreeGrafter"/>
</dbReference>
<dbReference type="GO" id="GO:0009888">
    <property type="term" value="P:tissue development"/>
    <property type="evidence" value="ECO:0007669"/>
    <property type="project" value="UniProtKB-ARBA"/>
</dbReference>
<evidence type="ECO:0000256" key="1">
    <source>
        <dbReference type="ARBA" id="ARBA00004123"/>
    </source>
</evidence>
<reference evidence="9" key="2">
    <citation type="submission" date="2025-09" db="UniProtKB">
        <authorList>
            <consortium name="Ensembl"/>
        </authorList>
    </citation>
    <scope>IDENTIFICATION</scope>
</reference>
<dbReference type="PROSITE" id="PS50039">
    <property type="entry name" value="FORK_HEAD_3"/>
    <property type="match status" value="1"/>
</dbReference>
<keyword evidence="10" id="KW-1185">Reference proteome</keyword>
<proteinExistence type="predicted"/>
<dbReference type="InterPro" id="IPR001766">
    <property type="entry name" value="Fork_head_dom"/>
</dbReference>
<evidence type="ECO:0000256" key="2">
    <source>
        <dbReference type="ARBA" id="ARBA00023015"/>
    </source>
</evidence>
<dbReference type="Gene3D" id="1.10.10.10">
    <property type="entry name" value="Winged helix-like DNA-binding domain superfamily/Winged helix DNA-binding domain"/>
    <property type="match status" value="1"/>
</dbReference>
<dbReference type="AlphaFoldDB" id="A0A3B3TEY6"/>
<keyword evidence="7" id="KW-0812">Transmembrane</keyword>
<dbReference type="PANTHER" id="PTHR11829:SF384">
    <property type="entry name" value="FORK-HEAD DOMAIN-CONTAINING PROTEIN"/>
    <property type="match status" value="1"/>
</dbReference>
<feature type="domain" description="Fork-head" evidence="8">
    <location>
        <begin position="50"/>
        <end position="144"/>
    </location>
</feature>
<dbReference type="InterPro" id="IPR036388">
    <property type="entry name" value="WH-like_DNA-bd_sf"/>
</dbReference>
<evidence type="ECO:0000256" key="3">
    <source>
        <dbReference type="ARBA" id="ARBA00023125"/>
    </source>
</evidence>
<comment type="subcellular location">
    <subcellularLocation>
        <location evidence="1 6">Nucleus</location>
    </subcellularLocation>
</comment>
<dbReference type="GO" id="GO:0000981">
    <property type="term" value="F:DNA-binding transcription factor activity, RNA polymerase II-specific"/>
    <property type="evidence" value="ECO:0007669"/>
    <property type="project" value="TreeGrafter"/>
</dbReference>
<evidence type="ECO:0000256" key="5">
    <source>
        <dbReference type="ARBA" id="ARBA00023242"/>
    </source>
</evidence>
<keyword evidence="7" id="KW-1133">Transmembrane helix</keyword>
<dbReference type="GeneTree" id="ENSGT00940000161176"/>
<dbReference type="SUPFAM" id="SSF46785">
    <property type="entry name" value="Winged helix' DNA-binding domain"/>
    <property type="match status" value="1"/>
</dbReference>
<dbReference type="PROSITE" id="PS00658">
    <property type="entry name" value="FORK_HEAD_2"/>
    <property type="match status" value="1"/>
</dbReference>
<dbReference type="STRING" id="1676925.ENSPKIP00000040978"/>
<dbReference type="Proteomes" id="UP000261540">
    <property type="component" value="Unplaced"/>
</dbReference>
<dbReference type="InterPro" id="IPR050211">
    <property type="entry name" value="FOX_domain-containing"/>
</dbReference>
<sequence length="234" mass="25835">MPKPGGGPPYNSNTFPLPTRPACGHARGHACGHARGHAPLTCSLLTTSVLPPYSYSALIAMAIHRAPQRRLTLSQIYQYVADNFPFYSKGKTGWQNSIRHNLSLNDCFKKVPRDVNDPGKGNYWILDPNCEKMLDNGNFRRKRKKKSDPKADEAALDVSRIQMGGCSTSRCSDRTGRAGNGLGPPELGGGQLHDTLQRQICFICVFCFFSKGKNTGLVFIKILFVNIINLLLIK</sequence>
<reference evidence="9" key="1">
    <citation type="submission" date="2025-08" db="UniProtKB">
        <authorList>
            <consortium name="Ensembl"/>
        </authorList>
    </citation>
    <scope>IDENTIFICATION</scope>
</reference>
<evidence type="ECO:0000256" key="6">
    <source>
        <dbReference type="PROSITE-ProRule" id="PRU00089"/>
    </source>
</evidence>
<dbReference type="Pfam" id="PF00250">
    <property type="entry name" value="Forkhead"/>
    <property type="match status" value="1"/>
</dbReference>
<organism evidence="9 10">
    <name type="scientific">Paramormyrops kingsleyae</name>
    <dbReference type="NCBI Taxonomy" id="1676925"/>
    <lineage>
        <taxon>Eukaryota</taxon>
        <taxon>Metazoa</taxon>
        <taxon>Chordata</taxon>
        <taxon>Craniata</taxon>
        <taxon>Vertebrata</taxon>
        <taxon>Euteleostomi</taxon>
        <taxon>Actinopterygii</taxon>
        <taxon>Neopterygii</taxon>
        <taxon>Teleostei</taxon>
        <taxon>Osteoglossocephala</taxon>
        <taxon>Osteoglossomorpha</taxon>
        <taxon>Osteoglossiformes</taxon>
        <taxon>Mormyridae</taxon>
        <taxon>Paramormyrops</taxon>
    </lineage>
</organism>
<name>A0A3B3TEY6_9TELE</name>
<dbReference type="SMART" id="SM00339">
    <property type="entry name" value="FH"/>
    <property type="match status" value="1"/>
</dbReference>
<evidence type="ECO:0000256" key="4">
    <source>
        <dbReference type="ARBA" id="ARBA00023163"/>
    </source>
</evidence>
<dbReference type="PRINTS" id="PR00053">
    <property type="entry name" value="FORKHEAD"/>
</dbReference>
<dbReference type="GO" id="GO:0009653">
    <property type="term" value="P:anatomical structure morphogenesis"/>
    <property type="evidence" value="ECO:0007669"/>
    <property type="project" value="TreeGrafter"/>
</dbReference>
<protein>
    <recommendedName>
        <fullName evidence="8">Fork-head domain-containing protein</fullName>
    </recommendedName>
</protein>
<dbReference type="GO" id="GO:0030154">
    <property type="term" value="P:cell differentiation"/>
    <property type="evidence" value="ECO:0007669"/>
    <property type="project" value="UniProtKB-ARBA"/>
</dbReference>
<keyword evidence="3 6" id="KW-0238">DNA-binding</keyword>
<dbReference type="InterPro" id="IPR036390">
    <property type="entry name" value="WH_DNA-bd_sf"/>
</dbReference>
<keyword evidence="4" id="KW-0804">Transcription</keyword>
<dbReference type="PANTHER" id="PTHR11829">
    <property type="entry name" value="FORKHEAD BOX PROTEIN"/>
    <property type="match status" value="1"/>
</dbReference>
<evidence type="ECO:0000313" key="9">
    <source>
        <dbReference type="Ensembl" id="ENSPKIP00000040978.1"/>
    </source>
</evidence>
<keyword evidence="5 6" id="KW-0539">Nucleus</keyword>
<dbReference type="FunFam" id="1.10.10.10:FF:000016">
    <property type="entry name" value="Forkhead box protein I1"/>
    <property type="match status" value="1"/>
</dbReference>
<feature type="DNA-binding region" description="Fork-head" evidence="6">
    <location>
        <begin position="50"/>
        <end position="144"/>
    </location>
</feature>
<keyword evidence="7" id="KW-0472">Membrane</keyword>
<dbReference type="InterPro" id="IPR030456">
    <property type="entry name" value="TF_fork_head_CS_2"/>
</dbReference>
<dbReference type="Ensembl" id="ENSPKIT00000022007.1">
    <property type="protein sequence ID" value="ENSPKIP00000040978.1"/>
    <property type="gene ID" value="ENSPKIG00000017711.1"/>
</dbReference>
<evidence type="ECO:0000259" key="8">
    <source>
        <dbReference type="PROSITE" id="PS50039"/>
    </source>
</evidence>
<evidence type="ECO:0000256" key="7">
    <source>
        <dbReference type="SAM" id="Phobius"/>
    </source>
</evidence>